<feature type="binding site" evidence="8">
    <location>
        <position position="199"/>
    </location>
    <ligand>
        <name>Mg(2+)</name>
        <dbReference type="ChEBI" id="CHEBI:18420"/>
    </ligand>
</feature>
<dbReference type="PANTHER" id="PTHR22926">
    <property type="entry name" value="PHOSPHO-N-ACETYLMURAMOYL-PENTAPEPTIDE-TRANSFERASE"/>
    <property type="match status" value="1"/>
</dbReference>
<comment type="similarity">
    <text evidence="2 7">Belongs to the glycosyltransferase 4 family. MraY subfamily.</text>
</comment>
<evidence type="ECO:0000313" key="10">
    <source>
        <dbReference type="Proteomes" id="UP000179241"/>
    </source>
</evidence>
<sequence length="351" mass="38153">MGLTSFVPLALGLVMFSFALTAVLIIPFIDLLFKLKAVRPKEAPKTGKVPLFDTFHDQKAGTPLGGGILIVVVVAAIFYLIFPFASHMGVFIRSSFDFKNEVAVIMLTFLAFGLLGGLDDYIKIFGKPTSGKLGLVVGMGRRNKFILQWVIALAISFLMYRNLGIEFIHLPFFEKNLHLGLGYIPFAAFIIVSFANAFNITDGLDGLATGLLLICLLAFGVIAVGNLDTPLLVFIAVWIGALLAFLYFNVWPARIFLGDVGALAFGATLGVIGLLTGSIFALVIIGGIFIVELASSAVQIYGWKKFKRPILPLAPLHNTFRVIGWEEPKIVVRAWLAGIMLAIFGLWLATI</sequence>
<dbReference type="PANTHER" id="PTHR22926:SF5">
    <property type="entry name" value="PHOSPHO-N-ACETYLMURAMOYL-PENTAPEPTIDE-TRANSFERASE HOMOLOG"/>
    <property type="match status" value="1"/>
</dbReference>
<comment type="caution">
    <text evidence="9">The sequence shown here is derived from an EMBL/GenBank/DDBJ whole genome shotgun (WGS) entry which is preliminary data.</text>
</comment>
<feature type="transmembrane region" description="Helical" evidence="7">
    <location>
        <begin position="279"/>
        <end position="301"/>
    </location>
</feature>
<dbReference type="GO" id="GO:0051992">
    <property type="term" value="F:UDP-N-acetylmuramoyl-L-alanyl-D-glutamyl-meso-2,6-diaminopimelyl-D-alanyl-D-alanine:undecaprenyl-phosphate transferase activity"/>
    <property type="evidence" value="ECO:0007669"/>
    <property type="project" value="RHEA"/>
</dbReference>
<dbReference type="InterPro" id="IPR018480">
    <property type="entry name" value="PNAcMuramoyl-5peptid_Trfase_CS"/>
</dbReference>
<dbReference type="HAMAP" id="MF_00038">
    <property type="entry name" value="MraY"/>
    <property type="match status" value="1"/>
</dbReference>
<dbReference type="Proteomes" id="UP000179241">
    <property type="component" value="Unassembled WGS sequence"/>
</dbReference>
<feature type="transmembrane region" description="Helical" evidence="7">
    <location>
        <begin position="6"/>
        <end position="33"/>
    </location>
</feature>
<dbReference type="GO" id="GO:0051301">
    <property type="term" value="P:cell division"/>
    <property type="evidence" value="ECO:0007669"/>
    <property type="project" value="UniProtKB-KW"/>
</dbReference>
<comment type="subcellular location">
    <subcellularLocation>
        <location evidence="7">Cell membrane</location>
        <topology evidence="7">Multi-pass membrane protein</topology>
    </subcellularLocation>
    <subcellularLocation>
        <location evidence="1">Membrane</location>
        <topology evidence="1">Multi-pass membrane protein</topology>
    </subcellularLocation>
</comment>
<keyword evidence="7 8" id="KW-0460">Magnesium</keyword>
<feature type="transmembrane region" description="Helical" evidence="7">
    <location>
        <begin position="180"/>
        <end position="200"/>
    </location>
</feature>
<dbReference type="AlphaFoldDB" id="A0A1F8CP01"/>
<keyword evidence="7" id="KW-0131">Cell cycle</keyword>
<dbReference type="PROSITE" id="PS01348">
    <property type="entry name" value="MRAY_2"/>
    <property type="match status" value="1"/>
</dbReference>
<dbReference type="InterPro" id="IPR003524">
    <property type="entry name" value="PNAcMuramoyl-5peptid_Trfase"/>
</dbReference>
<dbReference type="InterPro" id="IPR000715">
    <property type="entry name" value="Glycosyl_transferase_4"/>
</dbReference>
<name>A0A1F8CP01_9BACT</name>
<dbReference type="GO" id="GO:0071555">
    <property type="term" value="P:cell wall organization"/>
    <property type="evidence" value="ECO:0007669"/>
    <property type="project" value="UniProtKB-KW"/>
</dbReference>
<evidence type="ECO:0000313" key="9">
    <source>
        <dbReference type="EMBL" id="OGM78047.1"/>
    </source>
</evidence>
<comment type="function">
    <text evidence="7">Catalyzes the initial step of the lipid cycle reactions in the biosynthesis of the cell wall peptidoglycan: transfers peptidoglycan precursor phospho-MurNAc-pentapeptide from UDP-MurNAc-pentapeptide onto the lipid carrier undecaprenyl phosphate, yielding undecaprenyl-pyrophosphoryl-MurNAc-pentapeptide, known as lipid I.</text>
</comment>
<feature type="transmembrane region" description="Helical" evidence="7">
    <location>
        <begin position="330"/>
        <end position="349"/>
    </location>
</feature>
<accession>A0A1F8CP01</accession>
<keyword evidence="3 7" id="KW-0808">Transferase</keyword>
<dbReference type="EC" id="2.7.8.13" evidence="7"/>
<evidence type="ECO:0000256" key="6">
    <source>
        <dbReference type="ARBA" id="ARBA00023136"/>
    </source>
</evidence>
<feature type="transmembrane region" description="Helical" evidence="7">
    <location>
        <begin position="231"/>
        <end position="248"/>
    </location>
</feature>
<evidence type="ECO:0000256" key="4">
    <source>
        <dbReference type="ARBA" id="ARBA00022692"/>
    </source>
</evidence>
<evidence type="ECO:0000256" key="7">
    <source>
        <dbReference type="HAMAP-Rule" id="MF_00038"/>
    </source>
</evidence>
<keyword evidence="7" id="KW-1003">Cell membrane</keyword>
<evidence type="ECO:0000256" key="3">
    <source>
        <dbReference type="ARBA" id="ARBA00022679"/>
    </source>
</evidence>
<dbReference type="UniPathway" id="UPA00219"/>
<evidence type="ECO:0000256" key="1">
    <source>
        <dbReference type="ARBA" id="ARBA00004141"/>
    </source>
</evidence>
<organism evidence="9 10">
    <name type="scientific">Candidatus Woesebacteria bacterium RIFOXYA1_FULL_43_9</name>
    <dbReference type="NCBI Taxonomy" id="1802534"/>
    <lineage>
        <taxon>Bacteria</taxon>
        <taxon>Candidatus Woeseibacteriota</taxon>
    </lineage>
</organism>
<feature type="transmembrane region" description="Helical" evidence="7">
    <location>
        <begin position="64"/>
        <end position="82"/>
    </location>
</feature>
<keyword evidence="5 7" id="KW-1133">Transmembrane helix</keyword>
<dbReference type="EMBL" id="MGHU01000007">
    <property type="protein sequence ID" value="OGM78047.1"/>
    <property type="molecule type" value="Genomic_DNA"/>
</dbReference>
<comment type="catalytic activity">
    <reaction evidence="7">
        <text>UDP-N-acetyl-alpha-D-muramoyl-L-alanyl-gamma-D-glutamyl-meso-2,6-diaminopimeloyl-D-alanyl-D-alanine + di-trans,octa-cis-undecaprenyl phosphate = di-trans,octa-cis-undecaprenyl diphospho-N-acetyl-alpha-D-muramoyl-L-alanyl-D-glutamyl-meso-2,6-diaminopimeloyl-D-alanyl-D-alanine + UMP</text>
        <dbReference type="Rhea" id="RHEA:28386"/>
        <dbReference type="ChEBI" id="CHEBI:57865"/>
        <dbReference type="ChEBI" id="CHEBI:60392"/>
        <dbReference type="ChEBI" id="CHEBI:61386"/>
        <dbReference type="ChEBI" id="CHEBI:61387"/>
        <dbReference type="EC" id="2.7.8.13"/>
    </reaction>
</comment>
<keyword evidence="4 7" id="KW-0812">Transmembrane</keyword>
<comment type="cofactor">
    <cofactor evidence="7 8">
        <name>Mg(2+)</name>
        <dbReference type="ChEBI" id="CHEBI:18420"/>
    </cofactor>
</comment>
<proteinExistence type="inferred from homology"/>
<keyword evidence="7 8" id="KW-0479">Metal-binding</keyword>
<dbReference type="Pfam" id="PF00953">
    <property type="entry name" value="Glycos_transf_4"/>
    <property type="match status" value="1"/>
</dbReference>
<protein>
    <recommendedName>
        <fullName evidence="7">Phospho-N-acetylmuramoyl-pentapeptide-transferase</fullName>
        <ecNumber evidence="7">2.7.8.13</ecNumber>
    </recommendedName>
    <alternativeName>
        <fullName evidence="7">UDP-MurNAc-pentapeptide phosphotransferase</fullName>
    </alternativeName>
</protein>
<keyword evidence="6 7" id="KW-0472">Membrane</keyword>
<dbReference type="GO" id="GO:0005886">
    <property type="term" value="C:plasma membrane"/>
    <property type="evidence" value="ECO:0007669"/>
    <property type="project" value="UniProtKB-SubCell"/>
</dbReference>
<dbReference type="GO" id="GO:0046872">
    <property type="term" value="F:metal ion binding"/>
    <property type="evidence" value="ECO:0007669"/>
    <property type="project" value="UniProtKB-KW"/>
</dbReference>
<dbReference type="GO" id="GO:0008963">
    <property type="term" value="F:phospho-N-acetylmuramoyl-pentapeptide-transferase activity"/>
    <property type="evidence" value="ECO:0007669"/>
    <property type="project" value="UniProtKB-UniRule"/>
</dbReference>
<feature type="binding site" evidence="8">
    <location>
        <position position="259"/>
    </location>
    <ligand>
        <name>Mg(2+)</name>
        <dbReference type="ChEBI" id="CHEBI:18420"/>
    </ligand>
</feature>
<feature type="transmembrane region" description="Helical" evidence="7">
    <location>
        <begin position="102"/>
        <end position="122"/>
    </location>
</feature>
<keyword evidence="7" id="KW-0132">Cell division</keyword>
<keyword evidence="7" id="KW-0133">Cell shape</keyword>
<evidence type="ECO:0000256" key="8">
    <source>
        <dbReference type="PIRSR" id="PIRSR600715-1"/>
    </source>
</evidence>
<dbReference type="CDD" id="cd06852">
    <property type="entry name" value="GT_MraY"/>
    <property type="match status" value="1"/>
</dbReference>
<keyword evidence="7" id="KW-0573">Peptidoglycan synthesis</keyword>
<gene>
    <name evidence="7" type="primary">mraY</name>
    <name evidence="9" type="ORF">A2188_01245</name>
</gene>
<feature type="transmembrane region" description="Helical" evidence="7">
    <location>
        <begin position="143"/>
        <end position="160"/>
    </location>
</feature>
<evidence type="ECO:0000256" key="5">
    <source>
        <dbReference type="ARBA" id="ARBA00022989"/>
    </source>
</evidence>
<evidence type="ECO:0000256" key="2">
    <source>
        <dbReference type="ARBA" id="ARBA00005583"/>
    </source>
</evidence>
<reference evidence="9 10" key="1">
    <citation type="journal article" date="2016" name="Nat. Commun.">
        <title>Thousands of microbial genomes shed light on interconnected biogeochemical processes in an aquifer system.</title>
        <authorList>
            <person name="Anantharaman K."/>
            <person name="Brown C.T."/>
            <person name="Hug L.A."/>
            <person name="Sharon I."/>
            <person name="Castelle C.J."/>
            <person name="Probst A.J."/>
            <person name="Thomas B.C."/>
            <person name="Singh A."/>
            <person name="Wilkins M.J."/>
            <person name="Karaoz U."/>
            <person name="Brodie E.L."/>
            <person name="Williams K.H."/>
            <person name="Hubbard S.S."/>
            <person name="Banfield J.F."/>
        </authorList>
    </citation>
    <scope>NUCLEOTIDE SEQUENCE [LARGE SCALE GENOMIC DNA]</scope>
</reference>
<comment type="pathway">
    <text evidence="7">Cell wall biogenesis; peptidoglycan biosynthesis.</text>
</comment>
<dbReference type="GO" id="GO:0009252">
    <property type="term" value="P:peptidoglycan biosynthetic process"/>
    <property type="evidence" value="ECO:0007669"/>
    <property type="project" value="UniProtKB-UniRule"/>
</dbReference>
<keyword evidence="7" id="KW-0961">Cell wall biogenesis/degradation</keyword>
<feature type="transmembrane region" description="Helical" evidence="7">
    <location>
        <begin position="207"/>
        <end position="225"/>
    </location>
</feature>
<dbReference type="GO" id="GO:0008360">
    <property type="term" value="P:regulation of cell shape"/>
    <property type="evidence" value="ECO:0007669"/>
    <property type="project" value="UniProtKB-KW"/>
</dbReference>